<dbReference type="Proteomes" id="UP000223913">
    <property type="component" value="Unassembled WGS sequence"/>
</dbReference>
<gene>
    <name evidence="1" type="ORF">CRP01_03440</name>
</gene>
<dbReference type="NCBIfam" id="NF033782">
    <property type="entry name" value="lipoprot_Omp28"/>
    <property type="match status" value="1"/>
</dbReference>
<comment type="caution">
    <text evidence="1">The sequence shown here is derived from an EMBL/GenBank/DDBJ whole genome shotgun (WGS) entry which is preliminary data.</text>
</comment>
<dbReference type="EMBL" id="PDUD01000003">
    <property type="protein sequence ID" value="PHN08082.1"/>
    <property type="molecule type" value="Genomic_DNA"/>
</dbReference>
<dbReference type="PROSITE" id="PS51257">
    <property type="entry name" value="PROKAR_LIPOPROTEIN"/>
    <property type="match status" value="1"/>
</dbReference>
<dbReference type="AlphaFoldDB" id="A0A2D0NHU9"/>
<reference evidence="1 2" key="1">
    <citation type="submission" date="2017-10" db="EMBL/GenBank/DDBJ databases">
        <title>The draft genome sequence of Lewinella nigricans NBRC 102662.</title>
        <authorList>
            <person name="Wang K."/>
        </authorList>
    </citation>
    <scope>NUCLEOTIDE SEQUENCE [LARGE SCALE GENOMIC DNA]</scope>
    <source>
        <strain evidence="1 2">NBRC 102662</strain>
    </source>
</reference>
<name>A0A2D0NHU9_FLAN2</name>
<dbReference type="Pfam" id="PF11551">
    <property type="entry name" value="Omp28"/>
    <property type="match status" value="1"/>
</dbReference>
<accession>A0A2D0NHU9</accession>
<evidence type="ECO:0008006" key="3">
    <source>
        <dbReference type="Google" id="ProtNLM"/>
    </source>
</evidence>
<dbReference type="InterPro" id="IPR021615">
    <property type="entry name" value="Omp28"/>
</dbReference>
<proteinExistence type="predicted"/>
<protein>
    <recommendedName>
        <fullName evidence="3">Omp28-related outer membrane protein</fullName>
    </recommendedName>
</protein>
<evidence type="ECO:0000313" key="1">
    <source>
        <dbReference type="EMBL" id="PHN08082.1"/>
    </source>
</evidence>
<sequence length="279" mass="31406">MKHHPFLLIVILLILIACEEIPPEIRPAKDGETPIETPVSEQKRQVLIEEFSGVRCVNCPAGSDAIQVLLDIYGPQLVPVNIHAGFFAEPYPESRYDLQTQAGYGILEYLGQPLGFPTAVINRKQFPGEDNLQLTQRSWAGRIAEELLEAPTVKIDIRKDFAVTDRLLLVNVDLYFEADIAAEDVRLSVYITENGIEDFQLTPEGKVGNYEHLHVLREVLTDVRGDRLTETIRAGTMLNRRFTIVLPEAWRAENCEIVALVHQDGDSKKVLQAHRSSVE</sequence>
<organism evidence="1 2">
    <name type="scientific">Flavilitoribacter nigricans (strain ATCC 23147 / DSM 23189 / NBRC 102662 / NCIMB 1420 / SS-2)</name>
    <name type="common">Lewinella nigricans</name>
    <dbReference type="NCBI Taxonomy" id="1122177"/>
    <lineage>
        <taxon>Bacteria</taxon>
        <taxon>Pseudomonadati</taxon>
        <taxon>Bacteroidota</taxon>
        <taxon>Saprospiria</taxon>
        <taxon>Saprospirales</taxon>
        <taxon>Lewinellaceae</taxon>
        <taxon>Flavilitoribacter</taxon>
    </lineage>
</organism>
<dbReference type="Gene3D" id="2.60.40.10">
    <property type="entry name" value="Immunoglobulins"/>
    <property type="match status" value="1"/>
</dbReference>
<evidence type="ECO:0000313" key="2">
    <source>
        <dbReference type="Proteomes" id="UP000223913"/>
    </source>
</evidence>
<dbReference type="RefSeq" id="WP_099148601.1">
    <property type="nucleotide sequence ID" value="NZ_PDUD01000003.1"/>
</dbReference>
<dbReference type="InterPro" id="IPR013783">
    <property type="entry name" value="Ig-like_fold"/>
</dbReference>
<keyword evidence="2" id="KW-1185">Reference proteome</keyword>
<dbReference type="OrthoDB" id="1081990at2"/>